<protein>
    <recommendedName>
        <fullName evidence="5 11">1,4-alpha-glucan branching enzyme</fullName>
        <ecNumber evidence="5 11">2.4.1.18</ecNumber>
    </recommendedName>
</protein>
<keyword evidence="14" id="KW-1185">Reference proteome</keyword>
<dbReference type="Pfam" id="PF02922">
    <property type="entry name" value="CBM_48"/>
    <property type="match status" value="1"/>
</dbReference>
<evidence type="ECO:0000256" key="5">
    <source>
        <dbReference type="ARBA" id="ARBA00012541"/>
    </source>
</evidence>
<dbReference type="InterPro" id="IPR037439">
    <property type="entry name" value="Branching_enzy"/>
</dbReference>
<dbReference type="CDD" id="cd02855">
    <property type="entry name" value="E_set_GBE_prok_N"/>
    <property type="match status" value="1"/>
</dbReference>
<dbReference type="InterPro" id="IPR054169">
    <property type="entry name" value="GlgB_N"/>
</dbReference>
<evidence type="ECO:0000256" key="9">
    <source>
        <dbReference type="ARBA" id="ARBA00023056"/>
    </source>
</evidence>
<evidence type="ECO:0000313" key="14">
    <source>
        <dbReference type="Proteomes" id="UP000466864"/>
    </source>
</evidence>
<evidence type="ECO:0000256" key="1">
    <source>
        <dbReference type="ARBA" id="ARBA00000826"/>
    </source>
</evidence>
<dbReference type="SMART" id="SM00642">
    <property type="entry name" value="Aamy"/>
    <property type="match status" value="1"/>
</dbReference>
<dbReference type="SUPFAM" id="SSF51011">
    <property type="entry name" value="Glycosyl hydrolase domain"/>
    <property type="match status" value="1"/>
</dbReference>
<dbReference type="Gene3D" id="2.60.40.10">
    <property type="entry name" value="Immunoglobulins"/>
    <property type="match status" value="1"/>
</dbReference>
<dbReference type="SUPFAM" id="SSF51445">
    <property type="entry name" value="(Trans)glycosidases"/>
    <property type="match status" value="1"/>
</dbReference>
<dbReference type="InterPro" id="IPR006048">
    <property type="entry name" value="A-amylase/branching_C"/>
</dbReference>
<keyword evidence="7 13" id="KW-0328">Glycosyltransferase</keyword>
<dbReference type="InterPro" id="IPR004193">
    <property type="entry name" value="Glyco_hydro_13_N"/>
</dbReference>
<dbReference type="PANTHER" id="PTHR43651">
    <property type="entry name" value="1,4-ALPHA-GLUCAN-BRANCHING ENZYME"/>
    <property type="match status" value="1"/>
</dbReference>
<sequence length="754" mass="85231">MERKNEKEAGRQEEKMKSMADVVYDYMDWAEIEAVTYSEESAPRGILGPRPVKEGILVQAFFPGRSRADIRTPDGRLTPMYLEDESGFFAGIIPAGKSGRIPRYRFVLYDAEGREDREFADAYAFPCQITEKEEKKFQEGTWYDAAETLGAHIRTVRGVKGTYFAVWAPNALRVSVAGDFNHWDGRYLQMNRTASGIFELFVPGVGEGALYKYEQKLKTGLVYLKADPFAAQSQKAPENASVVREPAHAWQDDAWMEKRKKNGSGTAAPMAVYEAHLGSWQKKADGTPLGYRELAQELPAYVGKMGFTHVEFTPVMEYPDDASLGYATSGYFAPTSRYGSSEDFMSLVDAFHQAGIGVILDWVPAFFARGNEGLSSFDGTCLYEHLDPRQGVHPKYDTLIFNYGRKEVVSFLLSSALFWLKKYHADGLRINDVSSMLYLDYGRPAGGWVANRYGGNENLEAEEFLQKLNTVIAKECPGTVTVAEENTGWPLVTGPVREQGLGFTYKWNNGCLDDYMNYIQLDPLFRGQHQDSLTFSMAYMYSERFMLSLDHSRIQEEGAYLKLMPGYRESLKMANLRLTLSYMLVHPGKKLLFMGTEFGQSGRWNPEEQLDWKECAEPLHAAMQDCTRTLLRLYRSQPALYEEDFSADGFEWIDNLDWQRNLLIFLRRSRDGKNTLLAVCNFSNVEYDDFRVGVPKAGKYKEIFNSDAVAFGGSGAVNPRVKASRPIEAHERENSIKVKIPPLGVSVFALRENG</sequence>
<keyword evidence="8 13" id="KW-0808">Transferase</keyword>
<dbReference type="Pfam" id="PF22019">
    <property type="entry name" value="GlgB_N"/>
    <property type="match status" value="1"/>
</dbReference>
<dbReference type="Pfam" id="PF02806">
    <property type="entry name" value="Alpha-amylase_C"/>
    <property type="match status" value="1"/>
</dbReference>
<dbReference type="Pfam" id="PF00128">
    <property type="entry name" value="Alpha-amylase"/>
    <property type="match status" value="1"/>
</dbReference>
<gene>
    <name evidence="13" type="primary">glgB</name>
    <name evidence="13" type="ORF">FYJ60_06495</name>
</gene>
<dbReference type="InterPro" id="IPR017853">
    <property type="entry name" value="GH"/>
</dbReference>
<name>A0A7X2P824_9FIRM</name>
<reference evidence="13 14" key="1">
    <citation type="submission" date="2019-08" db="EMBL/GenBank/DDBJ databases">
        <title>In-depth cultivation of the pig gut microbiome towards novel bacterial diversity and tailored functional studies.</title>
        <authorList>
            <person name="Wylensek D."/>
            <person name="Hitch T.C.A."/>
            <person name="Clavel T."/>
        </authorList>
    </citation>
    <scope>NUCLEOTIDE SEQUENCE [LARGE SCALE GENOMIC DNA]</scope>
    <source>
        <strain evidence="13 14">Oil+RF-744-WCA-WT-13</strain>
    </source>
</reference>
<dbReference type="InterPro" id="IPR013783">
    <property type="entry name" value="Ig-like_fold"/>
</dbReference>
<dbReference type="GO" id="GO:0005829">
    <property type="term" value="C:cytosol"/>
    <property type="evidence" value="ECO:0007669"/>
    <property type="project" value="TreeGrafter"/>
</dbReference>
<dbReference type="Proteomes" id="UP000466864">
    <property type="component" value="Unassembled WGS sequence"/>
</dbReference>
<dbReference type="InterPro" id="IPR006407">
    <property type="entry name" value="GlgB"/>
</dbReference>
<evidence type="ECO:0000256" key="10">
    <source>
        <dbReference type="ARBA" id="ARBA00023277"/>
    </source>
</evidence>
<dbReference type="NCBIfam" id="NF003811">
    <property type="entry name" value="PRK05402.1"/>
    <property type="match status" value="1"/>
</dbReference>
<dbReference type="Gene3D" id="2.60.40.1180">
    <property type="entry name" value="Golgi alpha-mannosidase II"/>
    <property type="match status" value="1"/>
</dbReference>
<evidence type="ECO:0000256" key="8">
    <source>
        <dbReference type="ARBA" id="ARBA00022679"/>
    </source>
</evidence>
<dbReference type="NCBIfam" id="NF008967">
    <property type="entry name" value="PRK12313.1"/>
    <property type="match status" value="1"/>
</dbReference>
<dbReference type="EC" id="2.4.1.18" evidence="5 11"/>
<organism evidence="13 14">
    <name type="scientific">Bilifractor porci</name>
    <dbReference type="NCBI Taxonomy" id="2606636"/>
    <lineage>
        <taxon>Bacteria</taxon>
        <taxon>Bacillati</taxon>
        <taxon>Bacillota</taxon>
        <taxon>Clostridia</taxon>
        <taxon>Lachnospirales</taxon>
        <taxon>Lachnospiraceae</taxon>
        <taxon>Bilifractor</taxon>
    </lineage>
</organism>
<comment type="catalytic activity">
    <reaction evidence="1">
        <text>Transfers a segment of a (1-&gt;4)-alpha-D-glucan chain to a primary hydroxy group in a similar glucan chain.</text>
        <dbReference type="EC" id="2.4.1.18"/>
    </reaction>
</comment>
<dbReference type="FunFam" id="2.60.40.1180:FF:000002">
    <property type="entry name" value="1,4-alpha-glucan branching enzyme GlgB"/>
    <property type="match status" value="1"/>
</dbReference>
<evidence type="ECO:0000313" key="13">
    <source>
        <dbReference type="EMBL" id="MST81962.1"/>
    </source>
</evidence>
<dbReference type="UniPathway" id="UPA00164"/>
<dbReference type="CDD" id="cd11322">
    <property type="entry name" value="AmyAc_Glg_BE"/>
    <property type="match status" value="1"/>
</dbReference>
<evidence type="ECO:0000256" key="11">
    <source>
        <dbReference type="NCBIfam" id="TIGR01515"/>
    </source>
</evidence>
<dbReference type="InterPro" id="IPR044143">
    <property type="entry name" value="GlgB_N_E_set_prok"/>
</dbReference>
<evidence type="ECO:0000259" key="12">
    <source>
        <dbReference type="SMART" id="SM00642"/>
    </source>
</evidence>
<dbReference type="InterPro" id="IPR006047">
    <property type="entry name" value="GH13_cat_dom"/>
</dbReference>
<evidence type="ECO:0000256" key="7">
    <source>
        <dbReference type="ARBA" id="ARBA00022676"/>
    </source>
</evidence>
<comment type="function">
    <text evidence="2">Catalyzes the formation of the alpha-1,6-glucosidic linkages in glycogen by scission of a 1,4-alpha-linked oligosaccharide from growing alpha-1,4-glucan chains and the subsequent attachment of the oligosaccharide to the alpha-1,6 position.</text>
</comment>
<dbReference type="AlphaFoldDB" id="A0A7X2P824"/>
<dbReference type="GO" id="GO:0043169">
    <property type="term" value="F:cation binding"/>
    <property type="evidence" value="ECO:0007669"/>
    <property type="project" value="InterPro"/>
</dbReference>
<dbReference type="GO" id="GO:0005978">
    <property type="term" value="P:glycogen biosynthetic process"/>
    <property type="evidence" value="ECO:0007669"/>
    <property type="project" value="UniProtKB-UniRule"/>
</dbReference>
<dbReference type="EMBL" id="VUMV01000004">
    <property type="protein sequence ID" value="MST81962.1"/>
    <property type="molecule type" value="Genomic_DNA"/>
</dbReference>
<evidence type="ECO:0000256" key="2">
    <source>
        <dbReference type="ARBA" id="ARBA00002953"/>
    </source>
</evidence>
<dbReference type="SUPFAM" id="SSF81296">
    <property type="entry name" value="E set domains"/>
    <property type="match status" value="2"/>
</dbReference>
<dbReference type="GO" id="GO:0003844">
    <property type="term" value="F:1,4-alpha-glucan branching enzyme activity"/>
    <property type="evidence" value="ECO:0007669"/>
    <property type="project" value="UniProtKB-UniRule"/>
</dbReference>
<comment type="pathway">
    <text evidence="3">Glycan biosynthesis; glycogen biosynthesis.</text>
</comment>
<dbReference type="NCBIfam" id="TIGR01515">
    <property type="entry name" value="branching_enzym"/>
    <property type="match status" value="1"/>
</dbReference>
<comment type="caution">
    <text evidence="13">The sequence shown here is derived from an EMBL/GenBank/DDBJ whole genome shotgun (WGS) entry which is preliminary data.</text>
</comment>
<dbReference type="InterPro" id="IPR014756">
    <property type="entry name" value="Ig_E-set"/>
</dbReference>
<evidence type="ECO:0000256" key="3">
    <source>
        <dbReference type="ARBA" id="ARBA00004964"/>
    </source>
</evidence>
<comment type="similarity">
    <text evidence="4">Belongs to the glycosyl hydrolase 13 family. GlgB subfamily.</text>
</comment>
<evidence type="ECO:0000256" key="6">
    <source>
        <dbReference type="ARBA" id="ARBA00022600"/>
    </source>
</evidence>
<dbReference type="InterPro" id="IPR013780">
    <property type="entry name" value="Glyco_hydro_b"/>
</dbReference>
<proteinExistence type="inferred from homology"/>
<dbReference type="GO" id="GO:0004553">
    <property type="term" value="F:hydrolase activity, hydrolyzing O-glycosyl compounds"/>
    <property type="evidence" value="ECO:0007669"/>
    <property type="project" value="InterPro"/>
</dbReference>
<evidence type="ECO:0000256" key="4">
    <source>
        <dbReference type="ARBA" id="ARBA00009000"/>
    </source>
</evidence>
<keyword evidence="10" id="KW-0119">Carbohydrate metabolism</keyword>
<dbReference type="PIRSF" id="PIRSF000463">
    <property type="entry name" value="GlgB"/>
    <property type="match status" value="1"/>
</dbReference>
<keyword evidence="6" id="KW-0321">Glycogen metabolism</keyword>
<feature type="domain" description="Glycosyl hydrolase family 13 catalytic" evidence="12">
    <location>
        <begin position="274"/>
        <end position="641"/>
    </location>
</feature>
<keyword evidence="9" id="KW-0320">Glycogen biosynthesis</keyword>
<accession>A0A7X2P824</accession>
<dbReference type="Gene3D" id="3.20.20.80">
    <property type="entry name" value="Glycosidases"/>
    <property type="match status" value="1"/>
</dbReference>
<dbReference type="PANTHER" id="PTHR43651:SF3">
    <property type="entry name" value="1,4-ALPHA-GLUCAN-BRANCHING ENZYME"/>
    <property type="match status" value="1"/>
</dbReference>